<reference evidence="1 2" key="1">
    <citation type="journal article" date="2015" name="Plant Cell">
        <title>Oil accumulation by the oleaginous diatom Fistulifera solaris as revealed by the genome and transcriptome.</title>
        <authorList>
            <person name="Tanaka T."/>
            <person name="Maeda Y."/>
            <person name="Veluchamy A."/>
            <person name="Tanaka M."/>
            <person name="Abida H."/>
            <person name="Marechal E."/>
            <person name="Bowler C."/>
            <person name="Muto M."/>
            <person name="Sunaga Y."/>
            <person name="Tanaka M."/>
            <person name="Yoshino T."/>
            <person name="Taniguchi T."/>
            <person name="Fukuda Y."/>
            <person name="Nemoto M."/>
            <person name="Matsumoto M."/>
            <person name="Wong P.S."/>
            <person name="Aburatani S."/>
            <person name="Fujibuchi W."/>
        </authorList>
    </citation>
    <scope>NUCLEOTIDE SEQUENCE [LARGE SCALE GENOMIC DNA]</scope>
    <source>
        <strain evidence="1 2">JPCC DA0580</strain>
    </source>
</reference>
<dbReference type="PANTHER" id="PTHR24121">
    <property type="entry name" value="NO MECHANORECEPTOR POTENTIAL C, ISOFORM D-RELATED"/>
    <property type="match status" value="1"/>
</dbReference>
<evidence type="ECO:0000313" key="1">
    <source>
        <dbReference type="EMBL" id="GAX20672.1"/>
    </source>
</evidence>
<dbReference type="InterPro" id="IPR036770">
    <property type="entry name" value="Ankyrin_rpt-contain_sf"/>
</dbReference>
<dbReference type="AlphaFoldDB" id="A0A1Z5K3B8"/>
<dbReference type="PANTHER" id="PTHR24121:SF23">
    <property type="entry name" value="NO MECHANORECEPTOR POTENTIAL C, ISOFORM H"/>
    <property type="match status" value="1"/>
</dbReference>
<dbReference type="Gene3D" id="1.25.40.20">
    <property type="entry name" value="Ankyrin repeat-containing domain"/>
    <property type="match status" value="1"/>
</dbReference>
<protein>
    <submittedName>
        <fullName evidence="1">Uncharacterized protein</fullName>
    </submittedName>
</protein>
<name>A0A1Z5K3B8_FISSO</name>
<evidence type="ECO:0000313" key="2">
    <source>
        <dbReference type="Proteomes" id="UP000198406"/>
    </source>
</evidence>
<organism evidence="1 2">
    <name type="scientific">Fistulifera solaris</name>
    <name type="common">Oleaginous diatom</name>
    <dbReference type="NCBI Taxonomy" id="1519565"/>
    <lineage>
        <taxon>Eukaryota</taxon>
        <taxon>Sar</taxon>
        <taxon>Stramenopiles</taxon>
        <taxon>Ochrophyta</taxon>
        <taxon>Bacillariophyta</taxon>
        <taxon>Bacillariophyceae</taxon>
        <taxon>Bacillariophycidae</taxon>
        <taxon>Naviculales</taxon>
        <taxon>Naviculaceae</taxon>
        <taxon>Fistulifera</taxon>
    </lineage>
</organism>
<comment type="caution">
    <text evidence="1">The sequence shown here is derived from an EMBL/GenBank/DDBJ whole genome shotgun (WGS) entry which is preliminary data.</text>
</comment>
<dbReference type="EMBL" id="BDSP01000151">
    <property type="protein sequence ID" value="GAX20672.1"/>
    <property type="molecule type" value="Genomic_DNA"/>
</dbReference>
<dbReference type="SUPFAM" id="SSF48403">
    <property type="entry name" value="Ankyrin repeat"/>
    <property type="match status" value="1"/>
</dbReference>
<gene>
    <name evidence="1" type="ORF">FisN_32Hh061</name>
</gene>
<dbReference type="Proteomes" id="UP000198406">
    <property type="component" value="Unassembled WGS sequence"/>
</dbReference>
<dbReference type="InParanoid" id="A0A1Z5K3B8"/>
<dbReference type="OrthoDB" id="43857at2759"/>
<keyword evidence="2" id="KW-1185">Reference proteome</keyword>
<proteinExistence type="predicted"/>
<accession>A0A1Z5K3B8</accession>
<sequence length="432" mass="49226">MNPSVELPDWVSLSILPPDRVTKRCKRADVVHGMQQLSLEHQFLPSFLFEHRKEDVHTCLIRILSVGNEQDDAQQQEWIHRQVRHILASSKNRHFATNTLRRTTPLHVALRNYGSFRALLQTLIEADPAMLSQSDDTGEYPIHTACRIGIPLENLQLLLSHMTSNASLGSPNHRGWTAFDLAWIRYLEIDDIGTLLQRHDIGGNSIANQRLSRLFANLLTETINHILQSEHRDSAMTAVAPLLKVISCLLQASVTNPDDRSEESQQYLIHQAFQAVSCWDGLPLLPLPIIKLMFVQYQHQIEWADHNGKLPLHYAVSIRPRPTKQVRSIPQADLRLYVREVLNQNPHACLVKDAVGRLPIHYCLDNRHNDTCESFYLIVKDVLLACPVAIEIVDPVSCLYPFMMAATDSNLSLELVYMMLRFHPQCLPSSVH</sequence>